<reference evidence="4 5" key="1">
    <citation type="journal article" date="2014" name="PLoS Genet.">
        <title>Phylogenetically driven sequencing of extremely halophilic archaea reveals strategies for static and dynamic osmo-response.</title>
        <authorList>
            <person name="Becker E.A."/>
            <person name="Seitzer P.M."/>
            <person name="Tritt A."/>
            <person name="Larsen D."/>
            <person name="Krusor M."/>
            <person name="Yao A.I."/>
            <person name="Wu D."/>
            <person name="Madern D."/>
            <person name="Eisen J.A."/>
            <person name="Darling A.E."/>
            <person name="Facciotti M.T."/>
        </authorList>
    </citation>
    <scope>NUCLEOTIDE SEQUENCE [LARGE SCALE GENOMIC DNA]</scope>
    <source>
        <strain evidence="4 5">DSM 10284</strain>
    </source>
</reference>
<keyword evidence="2" id="KW-1133">Transmembrane helix</keyword>
<dbReference type="InterPro" id="IPR011635">
    <property type="entry name" value="CARDB"/>
</dbReference>
<dbReference type="AlphaFoldDB" id="M0E9M9"/>
<gene>
    <name evidence="4" type="ORF">C464_13275</name>
</gene>
<accession>M0E9M9</accession>
<evidence type="ECO:0000313" key="4">
    <source>
        <dbReference type="EMBL" id="ELZ44470.1"/>
    </source>
</evidence>
<name>M0E9M9_9EURY</name>
<dbReference type="EMBL" id="AOJL01000058">
    <property type="protein sequence ID" value="ELZ44470.1"/>
    <property type="molecule type" value="Genomic_DNA"/>
</dbReference>
<evidence type="ECO:0000313" key="5">
    <source>
        <dbReference type="Proteomes" id="UP000011509"/>
    </source>
</evidence>
<proteinExistence type="predicted"/>
<organism evidence="4 5">
    <name type="scientific">Halorubrum coriense DSM 10284</name>
    <dbReference type="NCBI Taxonomy" id="1227466"/>
    <lineage>
        <taxon>Archaea</taxon>
        <taxon>Methanobacteriati</taxon>
        <taxon>Methanobacteriota</taxon>
        <taxon>Stenosarchaea group</taxon>
        <taxon>Halobacteria</taxon>
        <taxon>Halobacteriales</taxon>
        <taxon>Haloferacaceae</taxon>
        <taxon>Halorubrum</taxon>
    </lineage>
</organism>
<dbReference type="Gene3D" id="2.60.40.10">
    <property type="entry name" value="Immunoglobulins"/>
    <property type="match status" value="1"/>
</dbReference>
<dbReference type="STRING" id="1227466.C464_13275"/>
<comment type="caution">
    <text evidence="4">The sequence shown here is derived from an EMBL/GenBank/DDBJ whole genome shotgun (WGS) entry which is preliminary data.</text>
</comment>
<dbReference type="Pfam" id="PF07705">
    <property type="entry name" value="CARDB"/>
    <property type="match status" value="1"/>
</dbReference>
<feature type="transmembrane region" description="Helical" evidence="2">
    <location>
        <begin position="184"/>
        <end position="201"/>
    </location>
</feature>
<sequence>MTLYRQTDAGEWEEKPAEVVDKDVVEILDFPEDRVHFRATTTVFSTFAIATREPRFDVGTVTISSEAVDPGERATVRATLRNGGGTAGSRTVTLTANGEPVATQRVDLDLNERATVAFEPTFDEPGTYDLAVDGAPAGTLVVGDLGGDGDSGDGDANDVGPAEPDGPAADSPTEEPSGIDPPNIAGLGVLLLIVLASAALVRRMPKS</sequence>
<feature type="domain" description="CARDB" evidence="3">
    <location>
        <begin position="55"/>
        <end position="132"/>
    </location>
</feature>
<dbReference type="Proteomes" id="UP000011509">
    <property type="component" value="Unassembled WGS sequence"/>
</dbReference>
<evidence type="ECO:0000259" key="3">
    <source>
        <dbReference type="Pfam" id="PF07705"/>
    </source>
</evidence>
<evidence type="ECO:0000256" key="1">
    <source>
        <dbReference type="SAM" id="MobiDB-lite"/>
    </source>
</evidence>
<dbReference type="InterPro" id="IPR013783">
    <property type="entry name" value="Ig-like_fold"/>
</dbReference>
<keyword evidence="2" id="KW-0812">Transmembrane</keyword>
<feature type="region of interest" description="Disordered" evidence="1">
    <location>
        <begin position="142"/>
        <end position="181"/>
    </location>
</feature>
<keyword evidence="5" id="KW-1185">Reference proteome</keyword>
<evidence type="ECO:0000256" key="2">
    <source>
        <dbReference type="SAM" id="Phobius"/>
    </source>
</evidence>
<protein>
    <recommendedName>
        <fullName evidence="3">CARDB domain-containing protein</fullName>
    </recommendedName>
</protein>
<keyword evidence="2" id="KW-0472">Membrane</keyword>
<dbReference type="PATRIC" id="fig|1227466.3.peg.2637"/>